<sequence length="374" mass="40523">MAILQDYYNTNDDSFVKAYADEEPAQTFIASANYPVYSIKCLIYKIGSPPGNTGIRLYTTDENGHPDTLLQSVGFSAAVLTSNSAGEWKELVFSSKPILVSGTKYAIRVQGGTSMDADNCVAWRIDASSPTYANGNRLHSTDNTSTWTDFEDDDCMFEVYSTVSPQTSGPDITAVKKLVAAGNNEIWYESSEGTMTELSAANGDIDTTDQFAMFESYQKVFIANGANLKVADFINTKITVTALTDNRCPAKGDILTQDNGSGNVAHMVVDFVNTARTNIYGYAYYTGTTTAFITTVDISSNDATGSLDPNPIPNANISAITAAPHWYDWTAYPDVTLTIGSTIKSFGSLPNKAYLGCLYRGRNVISGDPEHPFQ</sequence>
<proteinExistence type="predicted"/>
<name>A0A0F9HY32_9ZZZZ</name>
<comment type="caution">
    <text evidence="1">The sequence shown here is derived from an EMBL/GenBank/DDBJ whole genome shotgun (WGS) entry which is preliminary data.</text>
</comment>
<feature type="non-terminal residue" evidence="1">
    <location>
        <position position="374"/>
    </location>
</feature>
<evidence type="ECO:0008006" key="2">
    <source>
        <dbReference type="Google" id="ProtNLM"/>
    </source>
</evidence>
<accession>A0A0F9HY32</accession>
<dbReference type="EMBL" id="LAZR01021059">
    <property type="protein sequence ID" value="KKL86625.1"/>
    <property type="molecule type" value="Genomic_DNA"/>
</dbReference>
<gene>
    <name evidence="1" type="ORF">LCGC14_1942830</name>
</gene>
<protein>
    <recommendedName>
        <fullName evidence="2">DUF4082 domain-containing protein</fullName>
    </recommendedName>
</protein>
<organism evidence="1">
    <name type="scientific">marine sediment metagenome</name>
    <dbReference type="NCBI Taxonomy" id="412755"/>
    <lineage>
        <taxon>unclassified sequences</taxon>
        <taxon>metagenomes</taxon>
        <taxon>ecological metagenomes</taxon>
    </lineage>
</organism>
<evidence type="ECO:0000313" key="1">
    <source>
        <dbReference type="EMBL" id="KKL86625.1"/>
    </source>
</evidence>
<dbReference type="AlphaFoldDB" id="A0A0F9HY32"/>
<reference evidence="1" key="1">
    <citation type="journal article" date="2015" name="Nature">
        <title>Complex archaea that bridge the gap between prokaryotes and eukaryotes.</title>
        <authorList>
            <person name="Spang A."/>
            <person name="Saw J.H."/>
            <person name="Jorgensen S.L."/>
            <person name="Zaremba-Niedzwiedzka K."/>
            <person name="Martijn J."/>
            <person name="Lind A.E."/>
            <person name="van Eijk R."/>
            <person name="Schleper C."/>
            <person name="Guy L."/>
            <person name="Ettema T.J."/>
        </authorList>
    </citation>
    <scope>NUCLEOTIDE SEQUENCE</scope>
</reference>